<feature type="domain" description="Glutaredoxin" evidence="1">
    <location>
        <begin position="43"/>
        <end position="98"/>
    </location>
</feature>
<evidence type="ECO:0000313" key="3">
    <source>
        <dbReference type="Proteomes" id="UP000250163"/>
    </source>
</evidence>
<dbReference type="KEGG" id="mya:MORIYA_1593"/>
<dbReference type="InterPro" id="IPR036249">
    <property type="entry name" value="Thioredoxin-like_sf"/>
</dbReference>
<evidence type="ECO:0000313" key="2">
    <source>
        <dbReference type="EMBL" id="SQD78071.1"/>
    </source>
</evidence>
<dbReference type="SUPFAM" id="SSF52833">
    <property type="entry name" value="Thioredoxin-like"/>
    <property type="match status" value="2"/>
</dbReference>
<proteinExistence type="predicted"/>
<dbReference type="OrthoDB" id="8991911at2"/>
<dbReference type="RefSeq" id="WP_112714010.1">
    <property type="nucleotide sequence ID" value="NZ_LS483250.1"/>
</dbReference>
<protein>
    <recommendedName>
        <fullName evidence="1">Glutaredoxin domain-containing protein</fullName>
    </recommendedName>
</protein>
<dbReference type="Gene3D" id="3.40.30.10">
    <property type="entry name" value="Glutaredoxin"/>
    <property type="match status" value="2"/>
</dbReference>
<gene>
    <name evidence="2" type="ORF">MORIYA_1593</name>
</gene>
<reference evidence="3" key="1">
    <citation type="submission" date="2018-05" db="EMBL/GenBank/DDBJ databases">
        <authorList>
            <person name="Cea G.-C."/>
            <person name="William W."/>
        </authorList>
    </citation>
    <scope>NUCLEOTIDE SEQUENCE [LARGE SCALE GENOMIC DNA]</scope>
    <source>
        <strain evidence="3">DB21MT 5</strain>
    </source>
</reference>
<evidence type="ECO:0000259" key="1">
    <source>
        <dbReference type="Pfam" id="PF00462"/>
    </source>
</evidence>
<dbReference type="EMBL" id="LS483250">
    <property type="protein sequence ID" value="SQD78071.1"/>
    <property type="molecule type" value="Genomic_DNA"/>
</dbReference>
<sequence length="219" mass="24852">MKKLMVLIAAIAFVNHYNPSLLSFIWQKDGAFNASGTAKALLFVHSECGAPCNAALEHLKSKSIKHDVIDLKDNADGRKLLLRYVDSTTLPVLVVGNNIYNGFNARSYNEFLYEIKGDSIFSWRDKRVYKQHFNEFNQPKVVIYSARSCARCSDLRDDFDSYGIEYIEWDINNNSEAKIRYNILARAYGGSSDALLYVGTRRIEAFEVVGVLQAIEDLM</sequence>
<dbReference type="Proteomes" id="UP000250163">
    <property type="component" value="Chromosome MORIYA"/>
</dbReference>
<keyword evidence="3" id="KW-1185">Reference proteome</keyword>
<dbReference type="InterPro" id="IPR002109">
    <property type="entry name" value="Glutaredoxin"/>
</dbReference>
<accession>A0A330LQ03</accession>
<dbReference type="AlphaFoldDB" id="A0A330LQ03"/>
<dbReference type="PROSITE" id="PS51354">
    <property type="entry name" value="GLUTAREDOXIN_2"/>
    <property type="match status" value="1"/>
</dbReference>
<organism evidence="2 3">
    <name type="scientific">Moritella yayanosii</name>
    <dbReference type="NCBI Taxonomy" id="69539"/>
    <lineage>
        <taxon>Bacteria</taxon>
        <taxon>Pseudomonadati</taxon>
        <taxon>Pseudomonadota</taxon>
        <taxon>Gammaproteobacteria</taxon>
        <taxon>Alteromonadales</taxon>
        <taxon>Moritellaceae</taxon>
        <taxon>Moritella</taxon>
    </lineage>
</organism>
<name>A0A330LQ03_9GAMM</name>
<dbReference type="Pfam" id="PF00462">
    <property type="entry name" value="Glutaredoxin"/>
    <property type="match status" value="1"/>
</dbReference>